<dbReference type="RefSeq" id="WP_074724659.1">
    <property type="nucleotide sequence ID" value="NZ_CBCRVS010000023.1"/>
</dbReference>
<dbReference type="GO" id="GO:0005886">
    <property type="term" value="C:plasma membrane"/>
    <property type="evidence" value="ECO:0007669"/>
    <property type="project" value="UniProtKB-SubCell"/>
</dbReference>
<accession>A0A1H9RIQ3</accession>
<comment type="subcellular location">
    <subcellularLocation>
        <location evidence="1">Cell membrane</location>
        <topology evidence="1">Multi-pass membrane protein</topology>
    </subcellularLocation>
</comment>
<dbReference type="EMBL" id="FOFZ01000021">
    <property type="protein sequence ID" value="SER72632.1"/>
    <property type="molecule type" value="Genomic_DNA"/>
</dbReference>
<keyword evidence="3" id="KW-1003">Cell membrane</keyword>
<evidence type="ECO:0000256" key="1">
    <source>
        <dbReference type="ARBA" id="ARBA00004651"/>
    </source>
</evidence>
<dbReference type="Pfam" id="PF04226">
    <property type="entry name" value="Transgly_assoc"/>
    <property type="match status" value="1"/>
</dbReference>
<evidence type="ECO:0000313" key="9">
    <source>
        <dbReference type="Proteomes" id="UP000183658"/>
    </source>
</evidence>
<feature type="transmembrane region" description="Helical" evidence="7">
    <location>
        <begin position="62"/>
        <end position="84"/>
    </location>
</feature>
<dbReference type="AlphaFoldDB" id="A0A1H9RIQ3"/>
<keyword evidence="9" id="KW-1185">Reference proteome</keyword>
<organism evidence="8 9">
    <name type="scientific">Flavobacterium frigoris</name>
    <dbReference type="NCBI Taxonomy" id="229204"/>
    <lineage>
        <taxon>Bacteria</taxon>
        <taxon>Pseudomonadati</taxon>
        <taxon>Bacteroidota</taxon>
        <taxon>Flavobacteriia</taxon>
        <taxon>Flavobacteriales</taxon>
        <taxon>Flavobacteriaceae</taxon>
        <taxon>Flavobacterium</taxon>
    </lineage>
</organism>
<evidence type="ECO:0000256" key="7">
    <source>
        <dbReference type="SAM" id="Phobius"/>
    </source>
</evidence>
<protein>
    <submittedName>
        <fullName evidence="8">Transglycosylase associated protein</fullName>
    </submittedName>
</protein>
<evidence type="ECO:0000256" key="5">
    <source>
        <dbReference type="ARBA" id="ARBA00022989"/>
    </source>
</evidence>
<dbReference type="InterPro" id="IPR007341">
    <property type="entry name" value="Transgly_assoc"/>
</dbReference>
<keyword evidence="6 7" id="KW-0472">Membrane</keyword>
<evidence type="ECO:0000256" key="4">
    <source>
        <dbReference type="ARBA" id="ARBA00022692"/>
    </source>
</evidence>
<gene>
    <name evidence="8" type="ORF">SAMN05444355_12128</name>
</gene>
<dbReference type="Proteomes" id="UP000183658">
    <property type="component" value="Unassembled WGS sequence"/>
</dbReference>
<evidence type="ECO:0000256" key="2">
    <source>
        <dbReference type="ARBA" id="ARBA00011006"/>
    </source>
</evidence>
<keyword evidence="4 7" id="KW-0812">Transmembrane</keyword>
<evidence type="ECO:0000256" key="6">
    <source>
        <dbReference type="ARBA" id="ARBA00023136"/>
    </source>
</evidence>
<feature type="transmembrane region" description="Helical" evidence="7">
    <location>
        <begin position="6"/>
        <end position="24"/>
    </location>
</feature>
<name>A0A1H9RIQ3_FLAFI</name>
<reference evidence="9" key="1">
    <citation type="submission" date="2016-10" db="EMBL/GenBank/DDBJ databases">
        <authorList>
            <person name="Varghese N."/>
            <person name="Submissions S."/>
        </authorList>
    </citation>
    <scope>NUCLEOTIDE SEQUENCE [LARGE SCALE GENOMIC DNA]</scope>
    <source>
        <strain evidence="9">DSM 15719</strain>
    </source>
</reference>
<keyword evidence="5 7" id="KW-1133">Transmembrane helix</keyword>
<evidence type="ECO:0000256" key="3">
    <source>
        <dbReference type="ARBA" id="ARBA00022475"/>
    </source>
</evidence>
<proteinExistence type="inferred from homology"/>
<dbReference type="PANTHER" id="PTHR33884">
    <property type="entry name" value="UPF0410 PROTEIN YMGE"/>
    <property type="match status" value="1"/>
</dbReference>
<evidence type="ECO:0000313" key="8">
    <source>
        <dbReference type="EMBL" id="SER72632.1"/>
    </source>
</evidence>
<feature type="transmembrane region" description="Helical" evidence="7">
    <location>
        <begin position="31"/>
        <end position="50"/>
    </location>
</feature>
<sequence length="87" mass="8548">MSGESLLVWLLLGVVAGWLAGLVISGGGFGIIGNIIVGIIGSFLGGWLGAKLGISGAVVGGFSVASVVTAVLGAVVLLFVVSLIRRV</sequence>
<comment type="similarity">
    <text evidence="2">Belongs to the UPF0410 family.</text>
</comment>
<dbReference type="PANTHER" id="PTHR33884:SF3">
    <property type="entry name" value="UPF0410 PROTEIN YMGE"/>
    <property type="match status" value="1"/>
</dbReference>